<evidence type="ECO:0000259" key="1">
    <source>
        <dbReference type="PROSITE" id="PS50043"/>
    </source>
</evidence>
<dbReference type="Gene3D" id="1.10.10.10">
    <property type="entry name" value="Winged helix-like DNA-binding domain superfamily/Winged helix DNA-binding domain"/>
    <property type="match status" value="1"/>
</dbReference>
<comment type="caution">
    <text evidence="2">The sequence shown here is derived from an EMBL/GenBank/DDBJ whole genome shotgun (WGS) entry which is preliminary data.</text>
</comment>
<proteinExistence type="predicted"/>
<dbReference type="GO" id="GO:0003677">
    <property type="term" value="F:DNA binding"/>
    <property type="evidence" value="ECO:0007669"/>
    <property type="project" value="InterPro"/>
</dbReference>
<dbReference type="GO" id="GO:0006355">
    <property type="term" value="P:regulation of DNA-templated transcription"/>
    <property type="evidence" value="ECO:0007669"/>
    <property type="project" value="InterPro"/>
</dbReference>
<name>A0A538SJE4_UNCEI</name>
<accession>A0A538SJE4</accession>
<dbReference type="PROSITE" id="PS50043">
    <property type="entry name" value="HTH_LUXR_2"/>
    <property type="match status" value="1"/>
</dbReference>
<feature type="non-terminal residue" evidence="2">
    <location>
        <position position="1"/>
    </location>
</feature>
<dbReference type="InterPro" id="IPR000792">
    <property type="entry name" value="Tscrpt_reg_LuxR_C"/>
</dbReference>
<dbReference type="Pfam" id="PF00196">
    <property type="entry name" value="GerE"/>
    <property type="match status" value="1"/>
</dbReference>
<evidence type="ECO:0000313" key="2">
    <source>
        <dbReference type="EMBL" id="TMQ51478.1"/>
    </source>
</evidence>
<dbReference type="Proteomes" id="UP000320184">
    <property type="component" value="Unassembled WGS sequence"/>
</dbReference>
<organism evidence="2 3">
    <name type="scientific">Eiseniibacteriota bacterium</name>
    <dbReference type="NCBI Taxonomy" id="2212470"/>
    <lineage>
        <taxon>Bacteria</taxon>
        <taxon>Candidatus Eiseniibacteriota</taxon>
    </lineage>
</organism>
<dbReference type="AlphaFoldDB" id="A0A538SJE4"/>
<dbReference type="SUPFAM" id="SSF46894">
    <property type="entry name" value="C-terminal effector domain of the bipartite response regulators"/>
    <property type="match status" value="1"/>
</dbReference>
<evidence type="ECO:0000313" key="3">
    <source>
        <dbReference type="Proteomes" id="UP000320184"/>
    </source>
</evidence>
<dbReference type="EMBL" id="VBOT01000071">
    <property type="protein sequence ID" value="TMQ51478.1"/>
    <property type="molecule type" value="Genomic_DNA"/>
</dbReference>
<protein>
    <submittedName>
        <fullName evidence="2">Response regulator transcription factor</fullName>
    </submittedName>
</protein>
<gene>
    <name evidence="2" type="ORF">E6K73_05810</name>
</gene>
<dbReference type="InterPro" id="IPR036388">
    <property type="entry name" value="WH-like_DNA-bd_sf"/>
</dbReference>
<reference evidence="2 3" key="1">
    <citation type="journal article" date="2019" name="Nat. Microbiol.">
        <title>Mediterranean grassland soil C-N compound turnover is dependent on rainfall and depth, and is mediated by genomically divergent microorganisms.</title>
        <authorList>
            <person name="Diamond S."/>
            <person name="Andeer P.F."/>
            <person name="Li Z."/>
            <person name="Crits-Christoph A."/>
            <person name="Burstein D."/>
            <person name="Anantharaman K."/>
            <person name="Lane K.R."/>
            <person name="Thomas B.C."/>
            <person name="Pan C."/>
            <person name="Northen T.R."/>
            <person name="Banfield J.F."/>
        </authorList>
    </citation>
    <scope>NUCLEOTIDE SEQUENCE [LARGE SCALE GENOMIC DNA]</scope>
    <source>
        <strain evidence="2">WS_3</strain>
    </source>
</reference>
<dbReference type="InterPro" id="IPR016032">
    <property type="entry name" value="Sig_transdc_resp-reg_C-effctor"/>
</dbReference>
<sequence>AIAAELKLSEGTVKGYVSVVLGKLGVEDRTQAALFAVKHGLVEASDL</sequence>
<feature type="domain" description="HTH luxR-type" evidence="1">
    <location>
        <begin position="1"/>
        <end position="40"/>
    </location>
</feature>
<dbReference type="SMART" id="SM00421">
    <property type="entry name" value="HTH_LUXR"/>
    <property type="match status" value="1"/>
</dbReference>